<reference evidence="2 3" key="1">
    <citation type="submission" date="2019-11" db="EMBL/GenBank/DDBJ databases">
        <title>Whole genome sequence of Oryza granulata.</title>
        <authorList>
            <person name="Li W."/>
        </authorList>
    </citation>
    <scope>NUCLEOTIDE SEQUENCE [LARGE SCALE GENOMIC DNA]</scope>
    <source>
        <strain evidence="3">cv. Menghai</strain>
        <tissue evidence="2">Leaf</tissue>
    </source>
</reference>
<accession>A0A6G1C337</accession>
<evidence type="ECO:0000256" key="1">
    <source>
        <dbReference type="SAM" id="MobiDB-lite"/>
    </source>
</evidence>
<protein>
    <submittedName>
        <fullName evidence="2">Uncharacterized protein</fullName>
    </submittedName>
</protein>
<keyword evidence="3" id="KW-1185">Reference proteome</keyword>
<evidence type="ECO:0000313" key="3">
    <source>
        <dbReference type="Proteomes" id="UP000479710"/>
    </source>
</evidence>
<proteinExistence type="predicted"/>
<feature type="region of interest" description="Disordered" evidence="1">
    <location>
        <begin position="38"/>
        <end position="106"/>
    </location>
</feature>
<organism evidence="2 3">
    <name type="scientific">Oryza meyeriana var. granulata</name>
    <dbReference type="NCBI Taxonomy" id="110450"/>
    <lineage>
        <taxon>Eukaryota</taxon>
        <taxon>Viridiplantae</taxon>
        <taxon>Streptophyta</taxon>
        <taxon>Embryophyta</taxon>
        <taxon>Tracheophyta</taxon>
        <taxon>Spermatophyta</taxon>
        <taxon>Magnoliopsida</taxon>
        <taxon>Liliopsida</taxon>
        <taxon>Poales</taxon>
        <taxon>Poaceae</taxon>
        <taxon>BOP clade</taxon>
        <taxon>Oryzoideae</taxon>
        <taxon>Oryzeae</taxon>
        <taxon>Oryzinae</taxon>
        <taxon>Oryza</taxon>
        <taxon>Oryza meyeriana</taxon>
    </lineage>
</organism>
<dbReference type="AlphaFoldDB" id="A0A6G1C337"/>
<name>A0A6G1C337_9ORYZ</name>
<comment type="caution">
    <text evidence="2">The sequence shown here is derived from an EMBL/GenBank/DDBJ whole genome shotgun (WGS) entry which is preliminary data.</text>
</comment>
<sequence>MAPSTERWRAACSGNACCWRRPRSFLLAPAVIRNALHRASPPRHRASGGIRDEATSGGYGVGGGDDRLPEASADLDLSGHRRAPSPVLHRPLRHQAPPPAPIWIATAVPSSDRDPLARPGHLPAPPFGAPLLLTRC</sequence>
<dbReference type="EMBL" id="SPHZ02000010">
    <property type="protein sequence ID" value="KAF0894868.1"/>
    <property type="molecule type" value="Genomic_DNA"/>
</dbReference>
<evidence type="ECO:0000313" key="2">
    <source>
        <dbReference type="EMBL" id="KAF0894868.1"/>
    </source>
</evidence>
<dbReference type="Proteomes" id="UP000479710">
    <property type="component" value="Unassembled WGS sequence"/>
</dbReference>
<gene>
    <name evidence="2" type="ORF">E2562_004876</name>
</gene>